<dbReference type="PANTHER" id="PTHR36115">
    <property type="entry name" value="PROLINE-RICH ANTIGEN HOMOLOG-RELATED"/>
    <property type="match status" value="1"/>
</dbReference>
<dbReference type="GO" id="GO:0005886">
    <property type="term" value="C:plasma membrane"/>
    <property type="evidence" value="ECO:0007669"/>
    <property type="project" value="UniProtKB-SubCell"/>
</dbReference>
<keyword evidence="5 7" id="KW-0472">Membrane</keyword>
<dbReference type="Pfam" id="PF06271">
    <property type="entry name" value="RDD"/>
    <property type="match status" value="1"/>
</dbReference>
<gene>
    <name evidence="9" type="ORF">EHV23_06285</name>
</gene>
<feature type="domain" description="RDD" evidence="8">
    <location>
        <begin position="47"/>
        <end position="194"/>
    </location>
</feature>
<reference evidence="9 10" key="1">
    <citation type="submission" date="2018-11" db="EMBL/GenBank/DDBJ databases">
        <title>Genome sequencing of Lautropia sp. KCOM 2505 (= ChDC F240).</title>
        <authorList>
            <person name="Kook J.-K."/>
            <person name="Park S.-N."/>
            <person name="Lim Y.K."/>
        </authorList>
    </citation>
    <scope>NUCLEOTIDE SEQUENCE [LARGE SCALE GENOMIC DNA]</scope>
    <source>
        <strain evidence="9 10">KCOM 2505</strain>
    </source>
</reference>
<dbReference type="InterPro" id="IPR051791">
    <property type="entry name" value="Pra-immunoreactive"/>
</dbReference>
<comment type="caution">
    <text evidence="9">The sequence shown here is derived from an EMBL/GenBank/DDBJ whole genome shotgun (WGS) entry which is preliminary data.</text>
</comment>
<name>A0A3R8NCX6_9BURK</name>
<feature type="region of interest" description="Disordered" evidence="6">
    <location>
        <begin position="1"/>
        <end position="35"/>
    </location>
</feature>
<evidence type="ECO:0000256" key="4">
    <source>
        <dbReference type="ARBA" id="ARBA00022989"/>
    </source>
</evidence>
<comment type="subcellular location">
    <subcellularLocation>
        <location evidence="1">Cell membrane</location>
        <topology evidence="1">Multi-pass membrane protein</topology>
    </subcellularLocation>
</comment>
<evidence type="ECO:0000256" key="7">
    <source>
        <dbReference type="SAM" id="Phobius"/>
    </source>
</evidence>
<dbReference type="PANTHER" id="PTHR36115:SF10">
    <property type="entry name" value="RDD DOMAIN-CONTAINING PROTEIN"/>
    <property type="match status" value="1"/>
</dbReference>
<feature type="transmembrane region" description="Helical" evidence="7">
    <location>
        <begin position="52"/>
        <end position="74"/>
    </location>
</feature>
<protein>
    <submittedName>
        <fullName evidence="9">RDD family protein</fullName>
    </submittedName>
</protein>
<dbReference type="InterPro" id="IPR010432">
    <property type="entry name" value="RDD"/>
</dbReference>
<accession>A0A3R8NCX6</accession>
<dbReference type="OrthoDB" id="5298807at2"/>
<keyword evidence="2" id="KW-1003">Cell membrane</keyword>
<feature type="compositionally biased region" description="Polar residues" evidence="6">
    <location>
        <begin position="15"/>
        <end position="35"/>
    </location>
</feature>
<feature type="transmembrane region" description="Helical" evidence="7">
    <location>
        <begin position="153"/>
        <end position="178"/>
    </location>
</feature>
<organism evidence="9 10">
    <name type="scientific">Lautropia dentalis</name>
    <dbReference type="NCBI Taxonomy" id="2490857"/>
    <lineage>
        <taxon>Bacteria</taxon>
        <taxon>Pseudomonadati</taxon>
        <taxon>Pseudomonadota</taxon>
        <taxon>Betaproteobacteria</taxon>
        <taxon>Burkholderiales</taxon>
        <taxon>Burkholderiaceae</taxon>
        <taxon>Lautropia</taxon>
    </lineage>
</organism>
<evidence type="ECO:0000313" key="9">
    <source>
        <dbReference type="EMBL" id="RRN45749.1"/>
    </source>
</evidence>
<feature type="transmembrane region" description="Helical" evidence="7">
    <location>
        <begin position="86"/>
        <end position="107"/>
    </location>
</feature>
<evidence type="ECO:0000256" key="3">
    <source>
        <dbReference type="ARBA" id="ARBA00022692"/>
    </source>
</evidence>
<evidence type="ECO:0000256" key="6">
    <source>
        <dbReference type="SAM" id="MobiDB-lite"/>
    </source>
</evidence>
<keyword evidence="3 7" id="KW-0812">Transmembrane</keyword>
<sequence length="212" mass="23546">MSDLITPATAVRSGGSPSATTPETTGQAQAPSTQTEHAQLQISPAPASPWRRFMACVYEGIILFGVVFFFGYGFSALTQYRGEPGALHTAFQLFMFAVLGAYFGWFWSNGRWTLPMKTIGVKLVRSTAPDPARPESIVTLPRALWRYTVASCFFWGGLALVYFSSPVVLLLWLLPFAWSIIDKRRRTLYDILSGTLLVRHDAVSGRKSRFLP</sequence>
<evidence type="ECO:0000256" key="5">
    <source>
        <dbReference type="ARBA" id="ARBA00023136"/>
    </source>
</evidence>
<evidence type="ECO:0000256" key="1">
    <source>
        <dbReference type="ARBA" id="ARBA00004651"/>
    </source>
</evidence>
<dbReference type="RefSeq" id="WP_125095177.1">
    <property type="nucleotide sequence ID" value="NZ_RRUE01000001.1"/>
</dbReference>
<dbReference type="EMBL" id="RRUE01000001">
    <property type="protein sequence ID" value="RRN45749.1"/>
    <property type="molecule type" value="Genomic_DNA"/>
</dbReference>
<keyword evidence="10" id="KW-1185">Reference proteome</keyword>
<evidence type="ECO:0000313" key="10">
    <source>
        <dbReference type="Proteomes" id="UP000270261"/>
    </source>
</evidence>
<dbReference type="AlphaFoldDB" id="A0A3R8NCX6"/>
<evidence type="ECO:0000256" key="2">
    <source>
        <dbReference type="ARBA" id="ARBA00022475"/>
    </source>
</evidence>
<dbReference type="Proteomes" id="UP000270261">
    <property type="component" value="Unassembled WGS sequence"/>
</dbReference>
<keyword evidence="4 7" id="KW-1133">Transmembrane helix</keyword>
<proteinExistence type="predicted"/>
<evidence type="ECO:0000259" key="8">
    <source>
        <dbReference type="Pfam" id="PF06271"/>
    </source>
</evidence>